<gene>
    <name evidence="1" type="ORF">A6R68_16121</name>
</gene>
<dbReference type="EMBL" id="LZPO01029789">
    <property type="protein sequence ID" value="OBS77408.1"/>
    <property type="molecule type" value="Genomic_DNA"/>
</dbReference>
<accession>A0A1A6HFP7</accession>
<proteinExistence type="predicted"/>
<evidence type="ECO:0000313" key="1">
    <source>
        <dbReference type="EMBL" id="OBS77408.1"/>
    </source>
</evidence>
<sequence length="64" mass="7069">MLGSSSVAARKVVQQLQLEAGLTHLKNAQHDPLLSVYKSLQTPESLLLFGFLYLEASQPLFVNQ</sequence>
<protein>
    <submittedName>
        <fullName evidence="1">Uncharacterized protein</fullName>
    </submittedName>
</protein>
<dbReference type="Proteomes" id="UP000092124">
    <property type="component" value="Unassembled WGS sequence"/>
</dbReference>
<evidence type="ECO:0000313" key="2">
    <source>
        <dbReference type="Proteomes" id="UP000092124"/>
    </source>
</evidence>
<dbReference type="AlphaFoldDB" id="A0A1A6HFP7"/>
<keyword evidence="2" id="KW-1185">Reference proteome</keyword>
<comment type="caution">
    <text evidence="1">The sequence shown here is derived from an EMBL/GenBank/DDBJ whole genome shotgun (WGS) entry which is preliminary data.</text>
</comment>
<reference evidence="1 2" key="1">
    <citation type="submission" date="2016-06" db="EMBL/GenBank/DDBJ databases">
        <title>The Draft Genome Sequence and Annotation of the Desert Woodrat Neotoma lepida.</title>
        <authorList>
            <person name="Campbell M."/>
            <person name="Oakeson K.F."/>
            <person name="Yandell M."/>
            <person name="Halpert J.R."/>
            <person name="Dearing D."/>
        </authorList>
    </citation>
    <scope>NUCLEOTIDE SEQUENCE [LARGE SCALE GENOMIC DNA]</scope>
    <source>
        <strain evidence="1">417</strain>
        <tissue evidence="1">Liver</tissue>
    </source>
</reference>
<name>A0A1A6HFP7_NEOLE</name>
<organism evidence="1 2">
    <name type="scientific">Neotoma lepida</name>
    <name type="common">Desert woodrat</name>
    <dbReference type="NCBI Taxonomy" id="56216"/>
    <lineage>
        <taxon>Eukaryota</taxon>
        <taxon>Metazoa</taxon>
        <taxon>Chordata</taxon>
        <taxon>Craniata</taxon>
        <taxon>Vertebrata</taxon>
        <taxon>Euteleostomi</taxon>
        <taxon>Mammalia</taxon>
        <taxon>Eutheria</taxon>
        <taxon>Euarchontoglires</taxon>
        <taxon>Glires</taxon>
        <taxon>Rodentia</taxon>
        <taxon>Myomorpha</taxon>
        <taxon>Muroidea</taxon>
        <taxon>Cricetidae</taxon>
        <taxon>Neotominae</taxon>
        <taxon>Neotoma</taxon>
    </lineage>
</organism>